<dbReference type="CDD" id="cd16917">
    <property type="entry name" value="HATPase_UhpB-NarQ-NarX-like"/>
    <property type="match status" value="1"/>
</dbReference>
<keyword evidence="3" id="KW-0808">Transferase</keyword>
<reference evidence="8 9" key="1">
    <citation type="submission" date="2017-09" db="EMBL/GenBank/DDBJ databases">
        <title>Large-scale bioinformatics analysis of Bacillus genomes uncovers conserved roles of natural products in bacterial physiology.</title>
        <authorList>
            <consortium name="Agbiome Team Llc"/>
            <person name="Bleich R.M."/>
            <person name="Kirk G.J."/>
            <person name="Santa Maria K.C."/>
            <person name="Allen S.E."/>
            <person name="Farag S."/>
            <person name="Shank E.A."/>
            <person name="Bowers A."/>
        </authorList>
    </citation>
    <scope>NUCLEOTIDE SEQUENCE [LARGE SCALE GENOMIC DNA]</scope>
    <source>
        <strain evidence="8 9">AFS003013</strain>
    </source>
</reference>
<dbReference type="InterPro" id="IPR036890">
    <property type="entry name" value="HATPase_C_sf"/>
</dbReference>
<dbReference type="Gene3D" id="1.20.5.1930">
    <property type="match status" value="1"/>
</dbReference>
<feature type="transmembrane region" description="Helical" evidence="6">
    <location>
        <begin position="126"/>
        <end position="143"/>
    </location>
</feature>
<dbReference type="GO" id="GO:0016020">
    <property type="term" value="C:membrane"/>
    <property type="evidence" value="ECO:0007669"/>
    <property type="project" value="InterPro"/>
</dbReference>
<name>A0AAE5P4K1_PRIMG</name>
<accession>A0AAE5P4K1</accession>
<dbReference type="InterPro" id="IPR011712">
    <property type="entry name" value="Sig_transdc_His_kin_sub3_dim/P"/>
</dbReference>
<gene>
    <name evidence="8" type="ORF">CN497_19380</name>
</gene>
<feature type="transmembrane region" description="Helical" evidence="6">
    <location>
        <begin position="79"/>
        <end position="96"/>
    </location>
</feature>
<dbReference type="AlphaFoldDB" id="A0AAE5P4K1"/>
<dbReference type="EC" id="2.7.13.3" evidence="2"/>
<evidence type="ECO:0000256" key="4">
    <source>
        <dbReference type="ARBA" id="ARBA00022777"/>
    </source>
</evidence>
<dbReference type="Proteomes" id="UP000220341">
    <property type="component" value="Unassembled WGS sequence"/>
</dbReference>
<comment type="caution">
    <text evidence="8">The sequence shown here is derived from an EMBL/GenBank/DDBJ whole genome shotgun (WGS) entry which is preliminary data.</text>
</comment>
<evidence type="ECO:0000256" key="2">
    <source>
        <dbReference type="ARBA" id="ARBA00012438"/>
    </source>
</evidence>
<dbReference type="Pfam" id="PF07730">
    <property type="entry name" value="HisKA_3"/>
    <property type="match status" value="1"/>
</dbReference>
<comment type="catalytic activity">
    <reaction evidence="1">
        <text>ATP + protein L-histidine = ADP + protein N-phospho-L-histidine.</text>
        <dbReference type="EC" id="2.7.13.3"/>
    </reaction>
</comment>
<dbReference type="PANTHER" id="PTHR24421">
    <property type="entry name" value="NITRATE/NITRITE SENSOR PROTEIN NARX-RELATED"/>
    <property type="match status" value="1"/>
</dbReference>
<keyword evidence="6" id="KW-1133">Transmembrane helix</keyword>
<keyword evidence="6" id="KW-0812">Transmembrane</keyword>
<evidence type="ECO:0000256" key="1">
    <source>
        <dbReference type="ARBA" id="ARBA00000085"/>
    </source>
</evidence>
<feature type="transmembrane region" description="Helical" evidence="6">
    <location>
        <begin position="149"/>
        <end position="171"/>
    </location>
</feature>
<dbReference type="EMBL" id="NTYW01000025">
    <property type="protein sequence ID" value="PES34774.1"/>
    <property type="molecule type" value="Genomic_DNA"/>
</dbReference>
<evidence type="ECO:0000256" key="5">
    <source>
        <dbReference type="ARBA" id="ARBA00023012"/>
    </source>
</evidence>
<evidence type="ECO:0000256" key="3">
    <source>
        <dbReference type="ARBA" id="ARBA00022679"/>
    </source>
</evidence>
<proteinExistence type="predicted"/>
<dbReference type="PANTHER" id="PTHR24421:SF55">
    <property type="entry name" value="SENSOR HISTIDINE KINASE YDFH"/>
    <property type="match status" value="1"/>
</dbReference>
<dbReference type="GO" id="GO:0000155">
    <property type="term" value="F:phosphorelay sensor kinase activity"/>
    <property type="evidence" value="ECO:0007669"/>
    <property type="project" value="InterPro"/>
</dbReference>
<dbReference type="Gene3D" id="3.30.565.10">
    <property type="entry name" value="Histidine kinase-like ATPase, C-terminal domain"/>
    <property type="match status" value="1"/>
</dbReference>
<evidence type="ECO:0000313" key="8">
    <source>
        <dbReference type="EMBL" id="PES34774.1"/>
    </source>
</evidence>
<evidence type="ECO:0000256" key="6">
    <source>
        <dbReference type="SAM" id="Phobius"/>
    </source>
</evidence>
<keyword evidence="5" id="KW-0902">Two-component regulatory system</keyword>
<feature type="transmembrane region" description="Helical" evidence="6">
    <location>
        <begin position="21"/>
        <end position="43"/>
    </location>
</feature>
<keyword evidence="4 8" id="KW-0418">Kinase</keyword>
<dbReference type="InterPro" id="IPR003594">
    <property type="entry name" value="HATPase_dom"/>
</dbReference>
<dbReference type="SMART" id="SM00387">
    <property type="entry name" value="HATPase_c"/>
    <property type="match status" value="1"/>
</dbReference>
<dbReference type="Pfam" id="PF02518">
    <property type="entry name" value="HATPase_c"/>
    <property type="match status" value="1"/>
</dbReference>
<keyword evidence="6" id="KW-0472">Membrane</keyword>
<feature type="domain" description="Histidine kinase/HSP90-like ATPase" evidence="7">
    <location>
        <begin position="307"/>
        <end position="403"/>
    </location>
</feature>
<sequence>MKNKDSLDAFSTSRNLNSKELFEARAPIFIWVLLTYVATILIQTLVQPMVLNTLLFTGLISLHFILYSFVNFIKTSKPWVYIVVQGGLAFICAITMPDGFPAILVGLYSLLIGQSLVIYHQISKVLLVSIFSILMTCFTTIFLGRTDILLTLLIIIIPMIISIVGYADMFFRQVHARIRIQTSLYELELAHQRVEELTLANERQRMARDLHDTLAQGLAGLIMQLEAINAHLNNGNVKRGQEIVQQAMERAREALADARHAIDDLRAKSALDRDYTENIQAEVYRFTSATGIPCSLDMKIMSSLPTLVIEHSQRIISECLTNIARHAQANQVQIIIKEEINDILYIDIKDDGVGFESTSIGKQVGHYGLIGMKERVRILKGTMEIHSELQEGTHIQIEIPIQKGEKM</sequence>
<dbReference type="GO" id="GO:0046983">
    <property type="term" value="F:protein dimerization activity"/>
    <property type="evidence" value="ECO:0007669"/>
    <property type="project" value="InterPro"/>
</dbReference>
<organism evidence="8 9">
    <name type="scientific">Priestia megaterium</name>
    <name type="common">Bacillus megaterium</name>
    <dbReference type="NCBI Taxonomy" id="1404"/>
    <lineage>
        <taxon>Bacteria</taxon>
        <taxon>Bacillati</taxon>
        <taxon>Bacillota</taxon>
        <taxon>Bacilli</taxon>
        <taxon>Bacillales</taxon>
        <taxon>Bacillaceae</taxon>
        <taxon>Priestia</taxon>
    </lineage>
</organism>
<evidence type="ECO:0000259" key="7">
    <source>
        <dbReference type="SMART" id="SM00387"/>
    </source>
</evidence>
<dbReference type="SUPFAM" id="SSF55874">
    <property type="entry name" value="ATPase domain of HSP90 chaperone/DNA topoisomerase II/histidine kinase"/>
    <property type="match status" value="1"/>
</dbReference>
<protein>
    <recommendedName>
        <fullName evidence="2">histidine kinase</fullName>
        <ecNumber evidence="2">2.7.13.3</ecNumber>
    </recommendedName>
</protein>
<evidence type="ECO:0000313" key="9">
    <source>
        <dbReference type="Proteomes" id="UP000220341"/>
    </source>
</evidence>
<dbReference type="InterPro" id="IPR050482">
    <property type="entry name" value="Sensor_HK_TwoCompSys"/>
</dbReference>
<dbReference type="RefSeq" id="WP_098278521.1">
    <property type="nucleotide sequence ID" value="NZ_NTYW01000025.1"/>
</dbReference>
<feature type="transmembrane region" description="Helical" evidence="6">
    <location>
        <begin position="102"/>
        <end position="119"/>
    </location>
</feature>
<feature type="transmembrane region" description="Helical" evidence="6">
    <location>
        <begin position="49"/>
        <end position="67"/>
    </location>
</feature>